<dbReference type="SMART" id="SM00212">
    <property type="entry name" value="UBCc"/>
    <property type="match status" value="1"/>
</dbReference>
<dbReference type="AlphaFoldDB" id="A0AAV2HUT9"/>
<feature type="region of interest" description="Disordered" evidence="1">
    <location>
        <begin position="172"/>
        <end position="199"/>
    </location>
</feature>
<dbReference type="InterPro" id="IPR016135">
    <property type="entry name" value="UBQ-conjugating_enzyme/RWD"/>
</dbReference>
<evidence type="ECO:0000259" key="2">
    <source>
        <dbReference type="PROSITE" id="PS50127"/>
    </source>
</evidence>
<evidence type="ECO:0000313" key="4">
    <source>
        <dbReference type="Proteomes" id="UP001497497"/>
    </source>
</evidence>
<feature type="region of interest" description="Disordered" evidence="1">
    <location>
        <begin position="576"/>
        <end position="669"/>
    </location>
</feature>
<sequence>MANEARKNAIKRLMFDQEELTQSPVGNVSASPLDDDMFEWHCNIKQDDIIYHLILFFPQNYPYSSPSAEFVPTGFNYRGGAVQSGKKGTKICLNIFSDFANVHTEWQDEKGLGWSPGYTIQSVLMNVVSFLSEIQSSPQTSSSDANKHNLTLSKAFVCTDCGHKYETPFPPLDNADDSLPVEAKGKRSKNKPQRGKTAVEKAKVAIKQKSGATPKPIIDYISKQDFTVQKPAGTDDLFGFGLAVSGNKWRPTLTSPCEFLTMGSFNGMNKSVGVVHSVLKEKLEIFLPLFIHPIHGAHIKDEFENALKKVAKIMPKYDPKTSSTEDLVLKTIPNLMSATVVEFSKGTQHTSDNSLNGYFALHRLLLWAIDTYPNLQAQIEQQVGDYVEHESNRIKHKVPYIAEWLMLVPGSRNYRWRDVAEAYLSESWKRGPLFYVKDDEKLGYLDTPKDYRLQKTYEHTEVSRKHLAFQASFLDIAMPAGMSREDVIKRYDDNFGFPTEDMVAEMKRAFARINDEMHSYADWFEILKLPAPTEDELYSTMMEAVRYSIVTDGYHWTFSQTAGGWKPVLKKYEKMREEHKKTGRSHAENEKKKATSQATAKKQSTGRRGRGKTAADDGGDEADEGTDTNVTDVKKQPKGDKAKGRKRKADQGLHDVTTSAKKGRGTKKK</sequence>
<dbReference type="PROSITE" id="PS50127">
    <property type="entry name" value="UBC_2"/>
    <property type="match status" value="1"/>
</dbReference>
<gene>
    <name evidence="3" type="ORF">GSLYS_00011228001</name>
</gene>
<protein>
    <recommendedName>
        <fullName evidence="2">UBC core domain-containing protein</fullName>
    </recommendedName>
</protein>
<dbReference type="InterPro" id="IPR000608">
    <property type="entry name" value="UBC"/>
</dbReference>
<dbReference type="EMBL" id="CAXITT010000258">
    <property type="protein sequence ID" value="CAL1537315.1"/>
    <property type="molecule type" value="Genomic_DNA"/>
</dbReference>
<organism evidence="3 4">
    <name type="scientific">Lymnaea stagnalis</name>
    <name type="common">Great pond snail</name>
    <name type="synonym">Helix stagnalis</name>
    <dbReference type="NCBI Taxonomy" id="6523"/>
    <lineage>
        <taxon>Eukaryota</taxon>
        <taxon>Metazoa</taxon>
        <taxon>Spiralia</taxon>
        <taxon>Lophotrochozoa</taxon>
        <taxon>Mollusca</taxon>
        <taxon>Gastropoda</taxon>
        <taxon>Heterobranchia</taxon>
        <taxon>Euthyneura</taxon>
        <taxon>Panpulmonata</taxon>
        <taxon>Hygrophila</taxon>
        <taxon>Lymnaeoidea</taxon>
        <taxon>Lymnaeidae</taxon>
        <taxon>Lymnaea</taxon>
    </lineage>
</organism>
<dbReference type="Pfam" id="PF00179">
    <property type="entry name" value="UQ_con"/>
    <property type="match status" value="1"/>
</dbReference>
<dbReference type="Proteomes" id="UP001497497">
    <property type="component" value="Unassembled WGS sequence"/>
</dbReference>
<evidence type="ECO:0000256" key="1">
    <source>
        <dbReference type="SAM" id="MobiDB-lite"/>
    </source>
</evidence>
<feature type="compositionally biased region" description="Acidic residues" evidence="1">
    <location>
        <begin position="617"/>
        <end position="626"/>
    </location>
</feature>
<keyword evidence="4" id="KW-1185">Reference proteome</keyword>
<feature type="domain" description="UBC core" evidence="2">
    <location>
        <begin position="8"/>
        <end position="169"/>
    </location>
</feature>
<feature type="compositionally biased region" description="Basic and acidic residues" evidence="1">
    <location>
        <begin position="576"/>
        <end position="593"/>
    </location>
</feature>
<dbReference type="Gene3D" id="3.10.110.10">
    <property type="entry name" value="Ubiquitin Conjugating Enzyme"/>
    <property type="match status" value="1"/>
</dbReference>
<proteinExistence type="predicted"/>
<name>A0AAV2HUT9_LYMST</name>
<dbReference type="PANTHER" id="PTHR24067">
    <property type="entry name" value="UBIQUITIN-CONJUGATING ENZYME E2"/>
    <property type="match status" value="1"/>
</dbReference>
<evidence type="ECO:0000313" key="3">
    <source>
        <dbReference type="EMBL" id="CAL1537315.1"/>
    </source>
</evidence>
<dbReference type="CDD" id="cd23955">
    <property type="entry name" value="UBCc_invertebrate"/>
    <property type="match status" value="1"/>
</dbReference>
<dbReference type="SUPFAM" id="SSF54495">
    <property type="entry name" value="UBC-like"/>
    <property type="match status" value="1"/>
</dbReference>
<dbReference type="InterPro" id="IPR050113">
    <property type="entry name" value="Ub_conjugating_enzyme"/>
</dbReference>
<reference evidence="3 4" key="1">
    <citation type="submission" date="2024-04" db="EMBL/GenBank/DDBJ databases">
        <authorList>
            <consortium name="Genoscope - CEA"/>
            <person name="William W."/>
        </authorList>
    </citation>
    <scope>NUCLEOTIDE SEQUENCE [LARGE SCALE GENOMIC DNA]</scope>
</reference>
<accession>A0AAV2HUT9</accession>
<comment type="caution">
    <text evidence="3">The sequence shown here is derived from an EMBL/GenBank/DDBJ whole genome shotgun (WGS) entry which is preliminary data.</text>
</comment>
<feature type="compositionally biased region" description="Basic and acidic residues" evidence="1">
    <location>
        <begin position="632"/>
        <end position="642"/>
    </location>
</feature>